<organism evidence="2 3">
    <name type="scientific">Sphingomonas palmae</name>
    <dbReference type="NCBI Taxonomy" id="1855283"/>
    <lineage>
        <taxon>Bacteria</taxon>
        <taxon>Pseudomonadati</taxon>
        <taxon>Pseudomonadota</taxon>
        <taxon>Alphaproteobacteria</taxon>
        <taxon>Sphingomonadales</taxon>
        <taxon>Sphingomonadaceae</taxon>
        <taxon>Sphingomonas</taxon>
    </lineage>
</organism>
<dbReference type="OrthoDB" id="2676521at2"/>
<dbReference type="InterPro" id="IPR029044">
    <property type="entry name" value="Nucleotide-diphossugar_trans"/>
</dbReference>
<dbReference type="CDD" id="cd00761">
    <property type="entry name" value="Glyco_tranf_GTA_type"/>
    <property type="match status" value="1"/>
</dbReference>
<dbReference type="Gene3D" id="3.90.550.10">
    <property type="entry name" value="Spore Coat Polysaccharide Biosynthesis Protein SpsA, Chain A"/>
    <property type="match status" value="1"/>
</dbReference>
<dbReference type="SUPFAM" id="SSF53448">
    <property type="entry name" value="Nucleotide-diphospho-sugar transferases"/>
    <property type="match status" value="1"/>
</dbReference>
<dbReference type="InterPro" id="IPR001173">
    <property type="entry name" value="Glyco_trans_2-like"/>
</dbReference>
<dbReference type="AlphaFoldDB" id="A0A1H7L954"/>
<dbReference type="InterPro" id="IPR050834">
    <property type="entry name" value="Glycosyltransf_2"/>
</dbReference>
<accession>A0A1H7L954</accession>
<dbReference type="Proteomes" id="UP000199214">
    <property type="component" value="Unassembled WGS sequence"/>
</dbReference>
<evidence type="ECO:0000259" key="1">
    <source>
        <dbReference type="Pfam" id="PF00535"/>
    </source>
</evidence>
<keyword evidence="2" id="KW-0808">Transferase</keyword>
<dbReference type="RefSeq" id="WP_143051814.1">
    <property type="nucleotide sequence ID" value="NZ_FNZZ01000002.1"/>
</dbReference>
<evidence type="ECO:0000313" key="2">
    <source>
        <dbReference type="EMBL" id="SEK94797.1"/>
    </source>
</evidence>
<evidence type="ECO:0000313" key="3">
    <source>
        <dbReference type="Proteomes" id="UP000199214"/>
    </source>
</evidence>
<dbReference type="PANTHER" id="PTHR43685:SF2">
    <property type="entry name" value="GLYCOSYLTRANSFERASE 2-LIKE DOMAIN-CONTAINING PROTEIN"/>
    <property type="match status" value="1"/>
</dbReference>
<name>A0A1H7L954_9SPHN</name>
<gene>
    <name evidence="2" type="ORF">SAMN05216382_1166</name>
</gene>
<feature type="domain" description="Glycosyltransferase 2-like" evidence="1">
    <location>
        <begin position="16"/>
        <end position="140"/>
    </location>
</feature>
<dbReference type="PANTHER" id="PTHR43685">
    <property type="entry name" value="GLYCOSYLTRANSFERASE"/>
    <property type="match status" value="1"/>
</dbReference>
<protein>
    <submittedName>
        <fullName evidence="2">Glycosyltransferase involved in cell wall bisynthesis</fullName>
    </submittedName>
</protein>
<dbReference type="EMBL" id="FNZZ01000002">
    <property type="protein sequence ID" value="SEK94797.1"/>
    <property type="molecule type" value="Genomic_DNA"/>
</dbReference>
<reference evidence="3" key="1">
    <citation type="submission" date="2016-10" db="EMBL/GenBank/DDBJ databases">
        <authorList>
            <person name="Varghese N."/>
            <person name="Submissions S."/>
        </authorList>
    </citation>
    <scope>NUCLEOTIDE SEQUENCE [LARGE SCALE GENOMIC DNA]</scope>
    <source>
        <strain evidence="3">JS21-1</strain>
    </source>
</reference>
<dbReference type="STRING" id="1855283.SAMN05216382_1166"/>
<sequence>MKPVPRPFGDDGPRISCLMVTADRIALAERSVDCFLAQTYPNRELIVVDDGEQDYTPILSRVPADRLIHHRIAKDPATTLGALRNLSLDFARGDLIAQWDDDDWFDPERLARQIVVLGDRAACWCPVALMHLAEPEWLERPYIGWFQGGVPSTILHRRRDDIRYPLERRGEDSTYRDAWRRLGFTLLDEDEAALLIRCFHGNNTWERTHFEKRIALTPRDRIEWGVRRLLGRPEDYSRFRLTPRQRTSFDAFFAHSRALGLF</sequence>
<dbReference type="GO" id="GO:0016740">
    <property type="term" value="F:transferase activity"/>
    <property type="evidence" value="ECO:0007669"/>
    <property type="project" value="UniProtKB-KW"/>
</dbReference>
<keyword evidence="3" id="KW-1185">Reference proteome</keyword>
<dbReference type="Pfam" id="PF00535">
    <property type="entry name" value="Glycos_transf_2"/>
    <property type="match status" value="1"/>
</dbReference>
<proteinExistence type="predicted"/>